<feature type="domain" description="Cytochrome c" evidence="7">
    <location>
        <begin position="18"/>
        <end position="95"/>
    </location>
</feature>
<sequence length="209" mass="21277">MAIALVVSAVSIAQAAGVDDNAGRALFVSKGCFECHGYVAQGSLMTGPSLAPNTPSLDAMRAYVRAPKRLMPPYSEKILSDDDLSRIHAYLASLPEPRSPAGIALLAADASDLKATEGTTTAATTGSASTSAADLTHGQTVFAAHCASCHGVEGGGAFAPSLRGVGVRMGLTAIEAQVRSPSGAMPTLFPTVISATDVQDVSRYVATLK</sequence>
<comment type="caution">
    <text evidence="8">The sequence shown here is derived from an EMBL/GenBank/DDBJ whole genome shotgun (WGS) entry which is preliminary data.</text>
</comment>
<dbReference type="PANTHER" id="PTHR37823:SF1">
    <property type="entry name" value="CYTOCHROME C-553-LIKE"/>
    <property type="match status" value="1"/>
</dbReference>
<keyword evidence="1" id="KW-0813">Transport</keyword>
<evidence type="ECO:0000256" key="4">
    <source>
        <dbReference type="ARBA" id="ARBA00022982"/>
    </source>
</evidence>
<evidence type="ECO:0000256" key="3">
    <source>
        <dbReference type="ARBA" id="ARBA00022723"/>
    </source>
</evidence>
<name>A0ABV1LU42_9BURK</name>
<dbReference type="EMBL" id="JAOALG010000002">
    <property type="protein sequence ID" value="MEQ5842854.1"/>
    <property type="molecule type" value="Genomic_DNA"/>
</dbReference>
<dbReference type="SUPFAM" id="SSF46626">
    <property type="entry name" value="Cytochrome c"/>
    <property type="match status" value="2"/>
</dbReference>
<dbReference type="InterPro" id="IPR036909">
    <property type="entry name" value="Cyt_c-like_dom_sf"/>
</dbReference>
<dbReference type="PROSITE" id="PS51007">
    <property type="entry name" value="CYTC"/>
    <property type="match status" value="2"/>
</dbReference>
<dbReference type="Gene3D" id="1.10.760.10">
    <property type="entry name" value="Cytochrome c-like domain"/>
    <property type="match status" value="2"/>
</dbReference>
<evidence type="ECO:0000313" key="8">
    <source>
        <dbReference type="EMBL" id="MEQ5842854.1"/>
    </source>
</evidence>
<dbReference type="Pfam" id="PF13442">
    <property type="entry name" value="Cytochrome_CBB3"/>
    <property type="match status" value="2"/>
</dbReference>
<evidence type="ECO:0000259" key="7">
    <source>
        <dbReference type="PROSITE" id="PS51007"/>
    </source>
</evidence>
<evidence type="ECO:0000256" key="1">
    <source>
        <dbReference type="ARBA" id="ARBA00022448"/>
    </source>
</evidence>
<dbReference type="PANTHER" id="PTHR37823">
    <property type="entry name" value="CYTOCHROME C-553-LIKE"/>
    <property type="match status" value="1"/>
</dbReference>
<accession>A0ABV1LU42</accession>
<protein>
    <submittedName>
        <fullName evidence="8">Cytochrome c</fullName>
    </submittedName>
</protein>
<evidence type="ECO:0000256" key="6">
    <source>
        <dbReference type="PROSITE-ProRule" id="PRU00433"/>
    </source>
</evidence>
<keyword evidence="2 6" id="KW-0349">Heme</keyword>
<evidence type="ECO:0000256" key="2">
    <source>
        <dbReference type="ARBA" id="ARBA00022617"/>
    </source>
</evidence>
<dbReference type="InterPro" id="IPR009056">
    <property type="entry name" value="Cyt_c-like_dom"/>
</dbReference>
<feature type="domain" description="Cytochrome c" evidence="7">
    <location>
        <begin position="133"/>
        <end position="209"/>
    </location>
</feature>
<proteinExistence type="predicted"/>
<keyword evidence="3 6" id="KW-0479">Metal-binding</keyword>
<organism evidence="8 9">
    <name type="scientific">Paraburkholderia acidicola</name>
    <dbReference type="NCBI Taxonomy" id="1912599"/>
    <lineage>
        <taxon>Bacteria</taxon>
        <taxon>Pseudomonadati</taxon>
        <taxon>Pseudomonadota</taxon>
        <taxon>Betaproteobacteria</taxon>
        <taxon>Burkholderiales</taxon>
        <taxon>Burkholderiaceae</taxon>
        <taxon>Paraburkholderia</taxon>
    </lineage>
</organism>
<keyword evidence="5 6" id="KW-0408">Iron</keyword>
<dbReference type="Proteomes" id="UP001469089">
    <property type="component" value="Unassembled WGS sequence"/>
</dbReference>
<dbReference type="InterPro" id="IPR051811">
    <property type="entry name" value="Cytochrome_c550/c551-like"/>
</dbReference>
<reference evidence="8 9" key="1">
    <citation type="journal article" date="2024" name="Chem. Sci.">
        <title>Discovery of a lagriamide polyketide by integrated genome mining, isotopic labeling, and untargeted metabolomics.</title>
        <authorList>
            <person name="Fergusson C.H."/>
            <person name="Saulog J."/>
            <person name="Paulo B.S."/>
            <person name="Wilson D.M."/>
            <person name="Liu D.Y."/>
            <person name="Morehouse N.J."/>
            <person name="Waterworth S."/>
            <person name="Barkei J."/>
            <person name="Gray C.A."/>
            <person name="Kwan J.C."/>
            <person name="Eustaquio A.S."/>
            <person name="Linington R.G."/>
        </authorList>
    </citation>
    <scope>NUCLEOTIDE SEQUENCE [LARGE SCALE GENOMIC DNA]</scope>
    <source>
        <strain evidence="8 9">RL17-338-BIF-B</strain>
    </source>
</reference>
<gene>
    <name evidence="8" type="ORF">N0A02_25700</name>
</gene>
<keyword evidence="9" id="KW-1185">Reference proteome</keyword>
<evidence type="ECO:0000313" key="9">
    <source>
        <dbReference type="Proteomes" id="UP001469089"/>
    </source>
</evidence>
<dbReference type="RefSeq" id="WP_349544613.1">
    <property type="nucleotide sequence ID" value="NZ_JAOALG010000002.1"/>
</dbReference>
<keyword evidence="4" id="KW-0249">Electron transport</keyword>
<evidence type="ECO:0000256" key="5">
    <source>
        <dbReference type="ARBA" id="ARBA00023004"/>
    </source>
</evidence>